<protein>
    <submittedName>
        <fullName evidence="2">Uncharacterized protein</fullName>
    </submittedName>
</protein>
<dbReference type="EMBL" id="BLPF01000001">
    <property type="protein sequence ID" value="GFJ79286.1"/>
    <property type="molecule type" value="Genomic_DNA"/>
</dbReference>
<reference evidence="2 3" key="1">
    <citation type="submission" date="2020-03" db="EMBL/GenBank/DDBJ databases">
        <title>Whole genome shotgun sequence of Phytohabitans houttuyneae NBRC 108639.</title>
        <authorList>
            <person name="Komaki H."/>
            <person name="Tamura T."/>
        </authorList>
    </citation>
    <scope>NUCLEOTIDE SEQUENCE [LARGE SCALE GENOMIC DNA]</scope>
    <source>
        <strain evidence="2 3">NBRC 108639</strain>
    </source>
</reference>
<feature type="compositionally biased region" description="Polar residues" evidence="1">
    <location>
        <begin position="1"/>
        <end position="16"/>
    </location>
</feature>
<accession>A0A6V8KBE7</accession>
<dbReference type="Proteomes" id="UP000482800">
    <property type="component" value="Unassembled WGS sequence"/>
</dbReference>
<proteinExistence type="predicted"/>
<evidence type="ECO:0000313" key="2">
    <source>
        <dbReference type="EMBL" id="GFJ79286.1"/>
    </source>
</evidence>
<feature type="region of interest" description="Disordered" evidence="1">
    <location>
        <begin position="1"/>
        <end position="24"/>
    </location>
</feature>
<keyword evidence="3" id="KW-1185">Reference proteome</keyword>
<organism evidence="2 3">
    <name type="scientific">Phytohabitans houttuyneae</name>
    <dbReference type="NCBI Taxonomy" id="1076126"/>
    <lineage>
        <taxon>Bacteria</taxon>
        <taxon>Bacillati</taxon>
        <taxon>Actinomycetota</taxon>
        <taxon>Actinomycetes</taxon>
        <taxon>Micromonosporales</taxon>
        <taxon>Micromonosporaceae</taxon>
    </lineage>
</organism>
<name>A0A6V8KBE7_9ACTN</name>
<gene>
    <name evidence="2" type="ORF">Phou_034660</name>
</gene>
<evidence type="ECO:0000256" key="1">
    <source>
        <dbReference type="SAM" id="MobiDB-lite"/>
    </source>
</evidence>
<sequence>MAATTSQMALISSPRESASTPQAMAPAMATAVQIAIDLGLGRRPAGAGALGGLVGVVVVTGGLQELTTQQQVGDEHE</sequence>
<dbReference type="AlphaFoldDB" id="A0A6V8KBE7"/>
<comment type="caution">
    <text evidence="2">The sequence shown here is derived from an EMBL/GenBank/DDBJ whole genome shotgun (WGS) entry which is preliminary data.</text>
</comment>
<reference evidence="2 3" key="2">
    <citation type="submission" date="2020-03" db="EMBL/GenBank/DDBJ databases">
        <authorList>
            <person name="Ichikawa N."/>
            <person name="Kimura A."/>
            <person name="Kitahashi Y."/>
            <person name="Uohara A."/>
        </authorList>
    </citation>
    <scope>NUCLEOTIDE SEQUENCE [LARGE SCALE GENOMIC DNA]</scope>
    <source>
        <strain evidence="2 3">NBRC 108639</strain>
    </source>
</reference>
<evidence type="ECO:0000313" key="3">
    <source>
        <dbReference type="Proteomes" id="UP000482800"/>
    </source>
</evidence>